<dbReference type="InterPro" id="IPR011991">
    <property type="entry name" value="ArsR-like_HTH"/>
</dbReference>
<keyword evidence="4" id="KW-1185">Reference proteome</keyword>
<dbReference type="SUPFAM" id="SSF46785">
    <property type="entry name" value="Winged helix' DNA-binding domain"/>
    <property type="match status" value="1"/>
</dbReference>
<evidence type="ECO:0000313" key="4">
    <source>
        <dbReference type="Proteomes" id="UP000007947"/>
    </source>
</evidence>
<evidence type="ECO:0000259" key="2">
    <source>
        <dbReference type="Pfam" id="PF02481"/>
    </source>
</evidence>
<dbReference type="PANTHER" id="PTHR43022:SF1">
    <property type="entry name" value="PROTEIN SMF"/>
    <property type="match status" value="1"/>
</dbReference>
<gene>
    <name evidence="3" type="primary">dprA</name>
    <name evidence="3" type="synonym">smf</name>
    <name evidence="3" type="ordered locus">MLP_16690</name>
</gene>
<dbReference type="Gene3D" id="1.10.10.10">
    <property type="entry name" value="Winged helix-like DNA-binding domain superfamily/Winged helix DNA-binding domain"/>
    <property type="match status" value="1"/>
</dbReference>
<reference evidence="3 4" key="1">
    <citation type="submission" date="2011-05" db="EMBL/GenBank/DDBJ databases">
        <title>Whole genome sequence of Microlunatus phosphovorus NM-1.</title>
        <authorList>
            <person name="Hosoyama A."/>
            <person name="Sasaki K."/>
            <person name="Harada T."/>
            <person name="Igarashi R."/>
            <person name="Kawakoshi A."/>
            <person name="Sasagawa M."/>
            <person name="Fukada J."/>
            <person name="Nakamura S."/>
            <person name="Katano Y."/>
            <person name="Hanada S."/>
            <person name="Kamagata Y."/>
            <person name="Nakamura N."/>
            <person name="Yamazaki S."/>
            <person name="Fujita N."/>
        </authorList>
    </citation>
    <scope>NUCLEOTIDE SEQUENCE [LARGE SCALE GENOMIC DNA]</scope>
    <source>
        <strain evidence="4">ATCC 700054 / DSM 10555 / JCM 9379 / NBRC 101784 / NCIMB 13414 / VKM Ac-1990 / NM-1</strain>
    </source>
</reference>
<organism evidence="3 4">
    <name type="scientific">Microlunatus phosphovorus (strain ATCC 700054 / DSM 10555 / JCM 9379 / NBRC 101784 / NCIMB 13414 / VKM Ac-1990 / NM-1)</name>
    <dbReference type="NCBI Taxonomy" id="1032480"/>
    <lineage>
        <taxon>Bacteria</taxon>
        <taxon>Bacillati</taxon>
        <taxon>Actinomycetota</taxon>
        <taxon>Actinomycetes</taxon>
        <taxon>Propionibacteriales</taxon>
        <taxon>Propionibacteriaceae</taxon>
        <taxon>Microlunatus</taxon>
    </lineage>
</organism>
<dbReference type="KEGG" id="mph:MLP_16690"/>
<accession>F5XRJ3</accession>
<name>F5XRJ3_MICPN</name>
<dbReference type="eggNOG" id="COG0640">
    <property type="taxonomic scope" value="Bacteria"/>
</dbReference>
<dbReference type="InterPro" id="IPR057666">
    <property type="entry name" value="DrpA_SLOG"/>
</dbReference>
<dbReference type="OrthoDB" id="9785707at2"/>
<protein>
    <submittedName>
        <fullName evidence="3">Putative DNA processing protein</fullName>
    </submittedName>
</protein>
<dbReference type="GO" id="GO:0009294">
    <property type="term" value="P:DNA-mediated transformation"/>
    <property type="evidence" value="ECO:0007669"/>
    <property type="project" value="InterPro"/>
</dbReference>
<comment type="similarity">
    <text evidence="1">Belongs to the DprA/Smf family.</text>
</comment>
<sequence>MSSDRATRMALSCVVEAGEPAVAEVALVSGAAAAWEQITSGQFGEGLAERAAHLDLDRVLSRAGRCRARFVVPGDDEWPERLADLRYCDEVQRRGGVPFGLWLRGPGHLAHLVERSVAIVGSRAATQYGEGVATDLGAELAEAGFTVVSGGAYGIDAAAHRGAMAVGGPTVAVLANGVDVDYPQGNGKIFDWIAEHGLIVSELAPGNHPTRVRFLARNRLIAALSIGTVVVEAALRSGARNTASWAVGCNRVLMAVPGSVESAMSAAPHLMIRNGQATLVTSVAEVLELVSGAGQAMLPIEHGPNRVTDALDPVQLSVYEAVPARRRVSAGEIALAAGVSVPSVLAQLAALEDAGLVVGEPEGWRAVVSR</sequence>
<proteinExistence type="inferred from homology"/>
<dbReference type="SUPFAM" id="SSF102405">
    <property type="entry name" value="MCP/YpsA-like"/>
    <property type="match status" value="1"/>
</dbReference>
<dbReference type="InterPro" id="IPR003488">
    <property type="entry name" value="DprA"/>
</dbReference>
<dbReference type="CDD" id="cd00090">
    <property type="entry name" value="HTH_ARSR"/>
    <property type="match status" value="1"/>
</dbReference>
<dbReference type="HOGENOM" id="CLU_029601_2_1_11"/>
<dbReference type="RefSeq" id="WP_013862566.1">
    <property type="nucleotide sequence ID" value="NC_015635.1"/>
</dbReference>
<dbReference type="AlphaFoldDB" id="F5XRJ3"/>
<dbReference type="InterPro" id="IPR036388">
    <property type="entry name" value="WH-like_DNA-bd_sf"/>
</dbReference>
<feature type="domain" description="Smf/DprA SLOG" evidence="2">
    <location>
        <begin position="70"/>
        <end position="290"/>
    </location>
</feature>
<dbReference type="Gene3D" id="3.40.50.450">
    <property type="match status" value="1"/>
</dbReference>
<dbReference type="STRING" id="1032480.MLP_16690"/>
<evidence type="ECO:0000313" key="3">
    <source>
        <dbReference type="EMBL" id="BAK34683.1"/>
    </source>
</evidence>
<dbReference type="EMBL" id="AP012204">
    <property type="protein sequence ID" value="BAK34683.1"/>
    <property type="molecule type" value="Genomic_DNA"/>
</dbReference>
<dbReference type="Proteomes" id="UP000007947">
    <property type="component" value="Chromosome"/>
</dbReference>
<dbReference type="eggNOG" id="COG0758">
    <property type="taxonomic scope" value="Bacteria"/>
</dbReference>
<dbReference type="PANTHER" id="PTHR43022">
    <property type="entry name" value="PROTEIN SMF"/>
    <property type="match status" value="1"/>
</dbReference>
<dbReference type="InterPro" id="IPR036390">
    <property type="entry name" value="WH_DNA-bd_sf"/>
</dbReference>
<evidence type="ECO:0000256" key="1">
    <source>
        <dbReference type="ARBA" id="ARBA00006525"/>
    </source>
</evidence>
<dbReference type="Pfam" id="PF02481">
    <property type="entry name" value="DNA_processg_A"/>
    <property type="match status" value="1"/>
</dbReference>
<dbReference type="NCBIfam" id="TIGR00732">
    <property type="entry name" value="dprA"/>
    <property type="match status" value="1"/>
</dbReference>